<dbReference type="AlphaFoldDB" id="A0AAW1JU55"/>
<evidence type="ECO:0000313" key="2">
    <source>
        <dbReference type="EMBL" id="KAK9706376.1"/>
    </source>
</evidence>
<feature type="region of interest" description="Disordered" evidence="1">
    <location>
        <begin position="35"/>
        <end position="99"/>
    </location>
</feature>
<gene>
    <name evidence="2" type="ORF">RND81_07G120200</name>
</gene>
<comment type="caution">
    <text evidence="2">The sequence shown here is derived from an EMBL/GenBank/DDBJ whole genome shotgun (WGS) entry which is preliminary data.</text>
</comment>
<protein>
    <submittedName>
        <fullName evidence="2">Uncharacterized protein</fullName>
    </submittedName>
</protein>
<sequence>MATCLTNYEDSNKIHPLLSQSYASKHSQTLKISQVTTTHSTPSTPPLLPPRPSTAPPTTTLDHAASPTTTLNRPLPTQLHSQPRHSPQFLNRTPSRASPPIRHQLESLHPRRFSGLQLMTGNKSSREFCNQVSQILDYTLDDIPNKPEKYLLVTKCESVSLALDAEIKVEVKNEGCGPVVSCLTRSVRLKAKNRV</sequence>
<dbReference type="Proteomes" id="UP001443914">
    <property type="component" value="Unassembled WGS sequence"/>
</dbReference>
<feature type="compositionally biased region" description="Polar residues" evidence="1">
    <location>
        <begin position="78"/>
        <end position="96"/>
    </location>
</feature>
<dbReference type="EMBL" id="JBDFQZ010000007">
    <property type="protein sequence ID" value="KAK9706376.1"/>
    <property type="molecule type" value="Genomic_DNA"/>
</dbReference>
<evidence type="ECO:0000256" key="1">
    <source>
        <dbReference type="SAM" id="MobiDB-lite"/>
    </source>
</evidence>
<feature type="compositionally biased region" description="Pro residues" evidence="1">
    <location>
        <begin position="43"/>
        <end position="55"/>
    </location>
</feature>
<proteinExistence type="predicted"/>
<accession>A0AAW1JU55</accession>
<name>A0AAW1JU55_SAPOF</name>
<organism evidence="2 3">
    <name type="scientific">Saponaria officinalis</name>
    <name type="common">Common soapwort</name>
    <name type="synonym">Lychnis saponaria</name>
    <dbReference type="NCBI Taxonomy" id="3572"/>
    <lineage>
        <taxon>Eukaryota</taxon>
        <taxon>Viridiplantae</taxon>
        <taxon>Streptophyta</taxon>
        <taxon>Embryophyta</taxon>
        <taxon>Tracheophyta</taxon>
        <taxon>Spermatophyta</taxon>
        <taxon>Magnoliopsida</taxon>
        <taxon>eudicotyledons</taxon>
        <taxon>Gunneridae</taxon>
        <taxon>Pentapetalae</taxon>
        <taxon>Caryophyllales</taxon>
        <taxon>Caryophyllaceae</taxon>
        <taxon>Caryophylleae</taxon>
        <taxon>Saponaria</taxon>
    </lineage>
</organism>
<keyword evidence="3" id="KW-1185">Reference proteome</keyword>
<evidence type="ECO:0000313" key="3">
    <source>
        <dbReference type="Proteomes" id="UP001443914"/>
    </source>
</evidence>
<reference evidence="2" key="1">
    <citation type="submission" date="2024-03" db="EMBL/GenBank/DDBJ databases">
        <title>WGS assembly of Saponaria officinalis var. Norfolk2.</title>
        <authorList>
            <person name="Jenkins J."/>
            <person name="Shu S."/>
            <person name="Grimwood J."/>
            <person name="Barry K."/>
            <person name="Goodstein D."/>
            <person name="Schmutz J."/>
            <person name="Leebens-Mack J."/>
            <person name="Osbourn A."/>
        </authorList>
    </citation>
    <scope>NUCLEOTIDE SEQUENCE [LARGE SCALE GENOMIC DNA]</scope>
    <source>
        <strain evidence="2">JIC</strain>
    </source>
</reference>